<reference evidence="2 3" key="1">
    <citation type="journal article" date="2024" name="Genome Biol. Evol.">
        <title>Chromosome-level genome assembly of the viviparous eelpout Zoarces viviparus.</title>
        <authorList>
            <person name="Fuhrmann N."/>
            <person name="Brasseur M.V."/>
            <person name="Bakowski C.E."/>
            <person name="Podsiadlowski L."/>
            <person name="Prost S."/>
            <person name="Krehenwinkel H."/>
            <person name="Mayer C."/>
        </authorList>
    </citation>
    <scope>NUCLEOTIDE SEQUENCE [LARGE SCALE GENOMIC DNA]</scope>
    <source>
        <strain evidence="2">NO-MEL_2022_Ind0_liver</strain>
    </source>
</reference>
<evidence type="ECO:0000313" key="3">
    <source>
        <dbReference type="Proteomes" id="UP001488805"/>
    </source>
</evidence>
<proteinExistence type="predicted"/>
<accession>A0AAW1FPJ5</accession>
<dbReference type="AlphaFoldDB" id="A0AAW1FPJ5"/>
<evidence type="ECO:0000313" key="2">
    <source>
        <dbReference type="EMBL" id="KAK9536759.1"/>
    </source>
</evidence>
<evidence type="ECO:0000256" key="1">
    <source>
        <dbReference type="SAM" id="MobiDB-lite"/>
    </source>
</evidence>
<feature type="region of interest" description="Disordered" evidence="1">
    <location>
        <begin position="32"/>
        <end position="65"/>
    </location>
</feature>
<sequence length="102" mass="10936">MSCPAFRRLEARSLAVGRFFVSPRRAPCPVPLTAPTKLPAYPSSPTPTRATGPLQDAPWTNPSSVRADHRLRDHSAAGSIYALKAVNVTACVNGINPQNTQI</sequence>
<protein>
    <submittedName>
        <fullName evidence="2">Uncharacterized protein</fullName>
    </submittedName>
</protein>
<keyword evidence="3" id="KW-1185">Reference proteome</keyword>
<dbReference type="EMBL" id="JBCEZU010000045">
    <property type="protein sequence ID" value="KAK9536759.1"/>
    <property type="molecule type" value="Genomic_DNA"/>
</dbReference>
<gene>
    <name evidence="2" type="ORF">VZT92_006521</name>
</gene>
<dbReference type="Proteomes" id="UP001488805">
    <property type="component" value="Unassembled WGS sequence"/>
</dbReference>
<comment type="caution">
    <text evidence="2">The sequence shown here is derived from an EMBL/GenBank/DDBJ whole genome shotgun (WGS) entry which is preliminary data.</text>
</comment>
<name>A0AAW1FPJ5_ZOAVI</name>
<organism evidence="2 3">
    <name type="scientific">Zoarces viviparus</name>
    <name type="common">Viviparous eelpout</name>
    <name type="synonym">Blennius viviparus</name>
    <dbReference type="NCBI Taxonomy" id="48416"/>
    <lineage>
        <taxon>Eukaryota</taxon>
        <taxon>Metazoa</taxon>
        <taxon>Chordata</taxon>
        <taxon>Craniata</taxon>
        <taxon>Vertebrata</taxon>
        <taxon>Euteleostomi</taxon>
        <taxon>Actinopterygii</taxon>
        <taxon>Neopterygii</taxon>
        <taxon>Teleostei</taxon>
        <taxon>Neoteleostei</taxon>
        <taxon>Acanthomorphata</taxon>
        <taxon>Eupercaria</taxon>
        <taxon>Perciformes</taxon>
        <taxon>Cottioidei</taxon>
        <taxon>Zoarcales</taxon>
        <taxon>Zoarcidae</taxon>
        <taxon>Zoarcinae</taxon>
        <taxon>Zoarces</taxon>
    </lineage>
</organism>